<evidence type="ECO:0000259" key="3">
    <source>
        <dbReference type="Pfam" id="PF08543"/>
    </source>
</evidence>
<gene>
    <name evidence="4" type="ORF">ACFSCT_15660</name>
</gene>
<comment type="caution">
    <text evidence="4">The sequence shown here is derived from an EMBL/GenBank/DDBJ whole genome shotgun (WGS) entry which is preliminary data.</text>
</comment>
<name>A0ABW4RAH4_9RHOB</name>
<dbReference type="PANTHER" id="PTHR20858:SF17">
    <property type="entry name" value="HYDROXYMETHYLPYRIMIDINE_PHOSPHOMETHYLPYRIMIDINE KINASE THI20-RELATED"/>
    <property type="match status" value="1"/>
</dbReference>
<keyword evidence="5" id="KW-1185">Reference proteome</keyword>
<feature type="domain" description="Pyridoxamine kinase/Phosphomethylpyrimidine kinase" evidence="3">
    <location>
        <begin position="12"/>
        <end position="235"/>
    </location>
</feature>
<dbReference type="InterPro" id="IPR029056">
    <property type="entry name" value="Ribokinase-like"/>
</dbReference>
<dbReference type="EMBL" id="JBHUEN010000043">
    <property type="protein sequence ID" value="MFD1883156.1"/>
    <property type="molecule type" value="Genomic_DNA"/>
</dbReference>
<evidence type="ECO:0000313" key="5">
    <source>
        <dbReference type="Proteomes" id="UP001597213"/>
    </source>
</evidence>
<accession>A0ABW4RAH4</accession>
<proteinExistence type="predicted"/>
<dbReference type="Pfam" id="PF08543">
    <property type="entry name" value="Phos_pyr_kin"/>
    <property type="match status" value="1"/>
</dbReference>
<dbReference type="SUPFAM" id="SSF53613">
    <property type="entry name" value="Ribokinase-like"/>
    <property type="match status" value="1"/>
</dbReference>
<evidence type="ECO:0000256" key="1">
    <source>
        <dbReference type="ARBA" id="ARBA00004948"/>
    </source>
</evidence>
<dbReference type="Gene3D" id="3.40.1190.20">
    <property type="match status" value="1"/>
</dbReference>
<evidence type="ECO:0000256" key="2">
    <source>
        <dbReference type="ARBA" id="ARBA00012135"/>
    </source>
</evidence>
<comment type="pathway">
    <text evidence="1">Cofactor biosynthesis; thiamine diphosphate biosynthesis.</text>
</comment>
<keyword evidence="4" id="KW-0418">Kinase</keyword>
<dbReference type="GO" id="GO:0016301">
    <property type="term" value="F:kinase activity"/>
    <property type="evidence" value="ECO:0007669"/>
    <property type="project" value="UniProtKB-KW"/>
</dbReference>
<protein>
    <recommendedName>
        <fullName evidence="2">hydroxymethylpyrimidine kinase</fullName>
        <ecNumber evidence="2">2.7.1.49</ecNumber>
    </recommendedName>
</protein>
<evidence type="ECO:0000313" key="4">
    <source>
        <dbReference type="EMBL" id="MFD1883156.1"/>
    </source>
</evidence>
<organism evidence="4 5">
    <name type="scientific">Paracoccus pacificus</name>
    <dbReference type="NCBI Taxonomy" id="1463598"/>
    <lineage>
        <taxon>Bacteria</taxon>
        <taxon>Pseudomonadati</taxon>
        <taxon>Pseudomonadota</taxon>
        <taxon>Alphaproteobacteria</taxon>
        <taxon>Rhodobacterales</taxon>
        <taxon>Paracoccaceae</taxon>
        <taxon>Paracoccus</taxon>
    </lineage>
</organism>
<reference evidence="5" key="1">
    <citation type="journal article" date="2019" name="Int. J. Syst. Evol. Microbiol.">
        <title>The Global Catalogue of Microorganisms (GCM) 10K type strain sequencing project: providing services to taxonomists for standard genome sequencing and annotation.</title>
        <authorList>
            <consortium name="The Broad Institute Genomics Platform"/>
            <consortium name="The Broad Institute Genome Sequencing Center for Infectious Disease"/>
            <person name="Wu L."/>
            <person name="Ma J."/>
        </authorList>
    </citation>
    <scope>NUCLEOTIDE SEQUENCE [LARGE SCALE GENOMIC DNA]</scope>
    <source>
        <strain evidence="5">CCUG 56029</strain>
    </source>
</reference>
<dbReference type="RefSeq" id="WP_379144245.1">
    <property type="nucleotide sequence ID" value="NZ_JBHUEN010000043.1"/>
</dbReference>
<dbReference type="CDD" id="cd01169">
    <property type="entry name" value="HMPP_kinase"/>
    <property type="match status" value="1"/>
</dbReference>
<sequence length="250" mass="25031">MSAPVLIIGGMDSSGGAGVLRDAATVAALGGDSRVAVTAVTAQSDRAVSAVHMVPPAVVAAQIITAAQGPIGAAKVGMLVTRRIVETVAEVLPDAPLVLDPVIRSSSGRTLLDSGGVRALIATLLPRTTVLTPNLPELAALAAQVDLAADAAEPAIARALLAQGCQAVLVKGGHADAGDMAEDRLYLGGGDPIRLTAPRIGIRLRGTGCFLASAIALYLARGDSIPEAAGRAKQDMQARFVSVATAAEPG</sequence>
<dbReference type="InterPro" id="IPR004399">
    <property type="entry name" value="HMP/HMP-P_kinase_dom"/>
</dbReference>
<dbReference type="InterPro" id="IPR013749">
    <property type="entry name" value="PM/HMP-P_kinase-1"/>
</dbReference>
<dbReference type="Proteomes" id="UP001597213">
    <property type="component" value="Unassembled WGS sequence"/>
</dbReference>
<keyword evidence="4" id="KW-0808">Transferase</keyword>
<dbReference type="PANTHER" id="PTHR20858">
    <property type="entry name" value="PHOSPHOMETHYLPYRIMIDINE KINASE"/>
    <property type="match status" value="1"/>
</dbReference>
<dbReference type="EC" id="2.7.1.49" evidence="2"/>